<comment type="similarity">
    <text evidence="2">Belongs to the class-I pyridoxal-phosphate-dependent aminotransferase family.</text>
</comment>
<organism evidence="7 8">
    <name type="scientific">Leeuwenhoekiella nanhaiensis</name>
    <dbReference type="NCBI Taxonomy" id="1655491"/>
    <lineage>
        <taxon>Bacteria</taxon>
        <taxon>Pseudomonadati</taxon>
        <taxon>Bacteroidota</taxon>
        <taxon>Flavobacteriia</taxon>
        <taxon>Flavobacteriales</taxon>
        <taxon>Flavobacteriaceae</taxon>
        <taxon>Leeuwenhoekiella</taxon>
    </lineage>
</organism>
<sequence length="378" mass="42574">MQSKLPGDQASIFAEMTGLAVEHNALNLSQGFPGFSPDTKLIDLVSQAMRDGHNQYAPPAGHLRLREKISELIADLRGKTYDPENEINLTVGASEALYVAITAFVHPGDEVIVLKPAFDSYEPTIKLQGATPVTVQLEAPYLQIDWNAVANAVTSKTRMIIINNPHNPSGMVFKDSDLKQLEAIVRDTDILILSDEVYEHMVFDGRVYRSAAYYPGIAERALITASFGKTFHTTGWKMGYCLAPKDLMREFRKVHQNLVFSIHHPTQIALAQYLEEPKHYLGLSKFYQTKRDTFLNALNQSRFTWTPAEGAYFQIMDYSAITDEPAVDFAKRLTREHKLASIPVSVFNVNHRDDHLLRFCFAKKEKDLLKAAEILNSI</sequence>
<feature type="domain" description="Aminotransferase class I/classII large" evidence="6">
    <location>
        <begin position="26"/>
        <end position="373"/>
    </location>
</feature>
<evidence type="ECO:0000259" key="6">
    <source>
        <dbReference type="Pfam" id="PF00155"/>
    </source>
</evidence>
<evidence type="ECO:0000256" key="3">
    <source>
        <dbReference type="ARBA" id="ARBA00022576"/>
    </source>
</evidence>
<keyword evidence="5" id="KW-0663">Pyridoxal phosphate</keyword>
<dbReference type="GO" id="GO:0005737">
    <property type="term" value="C:cytoplasm"/>
    <property type="evidence" value="ECO:0007669"/>
    <property type="project" value="TreeGrafter"/>
</dbReference>
<keyword evidence="3 7" id="KW-0032">Aminotransferase</keyword>
<comment type="caution">
    <text evidence="7">The sequence shown here is derived from an EMBL/GenBank/DDBJ whole genome shotgun (WGS) entry which is preliminary data.</text>
</comment>
<keyword evidence="4 7" id="KW-0808">Transferase</keyword>
<proteinExistence type="inferred from homology"/>
<evidence type="ECO:0000313" key="7">
    <source>
        <dbReference type="EMBL" id="PHQ31054.1"/>
    </source>
</evidence>
<dbReference type="AlphaFoldDB" id="A0A2G1VWB6"/>
<name>A0A2G1VWB6_9FLAO</name>
<dbReference type="InterPro" id="IPR015422">
    <property type="entry name" value="PyrdxlP-dep_Trfase_small"/>
</dbReference>
<dbReference type="EMBL" id="NQXA01000001">
    <property type="protein sequence ID" value="PHQ31054.1"/>
    <property type="molecule type" value="Genomic_DNA"/>
</dbReference>
<dbReference type="PANTHER" id="PTHR43807">
    <property type="entry name" value="FI04487P"/>
    <property type="match status" value="1"/>
</dbReference>
<dbReference type="CDD" id="cd00609">
    <property type="entry name" value="AAT_like"/>
    <property type="match status" value="1"/>
</dbReference>
<dbReference type="InterPro" id="IPR015424">
    <property type="entry name" value="PyrdxlP-dep_Trfase"/>
</dbReference>
<comment type="cofactor">
    <cofactor evidence="1">
        <name>pyridoxal 5'-phosphate</name>
        <dbReference type="ChEBI" id="CHEBI:597326"/>
    </cofactor>
</comment>
<evidence type="ECO:0000256" key="5">
    <source>
        <dbReference type="ARBA" id="ARBA00022898"/>
    </source>
</evidence>
<evidence type="ECO:0000256" key="2">
    <source>
        <dbReference type="ARBA" id="ARBA00007441"/>
    </source>
</evidence>
<evidence type="ECO:0000256" key="1">
    <source>
        <dbReference type="ARBA" id="ARBA00001933"/>
    </source>
</evidence>
<evidence type="ECO:0000313" key="8">
    <source>
        <dbReference type="Proteomes" id="UP000229433"/>
    </source>
</evidence>
<keyword evidence="8" id="KW-1185">Reference proteome</keyword>
<gene>
    <name evidence="7" type="ORF">CJ305_02180</name>
</gene>
<dbReference type="GO" id="GO:0030170">
    <property type="term" value="F:pyridoxal phosphate binding"/>
    <property type="evidence" value="ECO:0007669"/>
    <property type="project" value="InterPro"/>
</dbReference>
<dbReference type="OrthoDB" id="9802328at2"/>
<dbReference type="SUPFAM" id="SSF53383">
    <property type="entry name" value="PLP-dependent transferases"/>
    <property type="match status" value="1"/>
</dbReference>
<dbReference type="GO" id="GO:0016212">
    <property type="term" value="F:kynurenine-oxoglutarate transaminase activity"/>
    <property type="evidence" value="ECO:0007669"/>
    <property type="project" value="TreeGrafter"/>
</dbReference>
<reference evidence="7 8" key="1">
    <citation type="submission" date="2017-08" db="EMBL/GenBank/DDBJ databases">
        <title>The whole genome shortgun sequences of strain Leeuwenhoekiella nanhaiensis G18 from the South China Sea.</title>
        <authorList>
            <person name="Liu Q."/>
        </authorList>
    </citation>
    <scope>NUCLEOTIDE SEQUENCE [LARGE SCALE GENOMIC DNA]</scope>
    <source>
        <strain evidence="7 8">G18</strain>
    </source>
</reference>
<dbReference type="Gene3D" id="3.40.640.10">
    <property type="entry name" value="Type I PLP-dependent aspartate aminotransferase-like (Major domain)"/>
    <property type="match status" value="1"/>
</dbReference>
<dbReference type="RefSeq" id="WP_099644594.1">
    <property type="nucleotide sequence ID" value="NZ_KZ319287.1"/>
</dbReference>
<dbReference type="Gene3D" id="3.90.1150.10">
    <property type="entry name" value="Aspartate Aminotransferase, domain 1"/>
    <property type="match status" value="1"/>
</dbReference>
<evidence type="ECO:0000256" key="4">
    <source>
        <dbReference type="ARBA" id="ARBA00022679"/>
    </source>
</evidence>
<dbReference type="Proteomes" id="UP000229433">
    <property type="component" value="Unassembled WGS sequence"/>
</dbReference>
<accession>A0A2G1VWB6</accession>
<dbReference type="InterPro" id="IPR015421">
    <property type="entry name" value="PyrdxlP-dep_Trfase_major"/>
</dbReference>
<dbReference type="PANTHER" id="PTHR43807:SF20">
    <property type="entry name" value="FI04487P"/>
    <property type="match status" value="1"/>
</dbReference>
<dbReference type="InterPro" id="IPR004839">
    <property type="entry name" value="Aminotransferase_I/II_large"/>
</dbReference>
<dbReference type="FunFam" id="3.40.640.10:FF:000024">
    <property type="entry name" value="Kynurenine--oxoglutarate transaminase 3"/>
    <property type="match status" value="1"/>
</dbReference>
<protein>
    <submittedName>
        <fullName evidence="7">Methionine aminotransferase</fullName>
    </submittedName>
</protein>
<dbReference type="InterPro" id="IPR051326">
    <property type="entry name" value="Kynurenine-oxoglutarate_AT"/>
</dbReference>
<dbReference type="Pfam" id="PF00155">
    <property type="entry name" value="Aminotran_1_2"/>
    <property type="match status" value="1"/>
</dbReference>
<dbReference type="NCBIfam" id="NF006569">
    <property type="entry name" value="PRK09082.1"/>
    <property type="match status" value="1"/>
</dbReference>